<sequence>MPQGSHMKARKATLKKPTITKPSKRGSCITKRTPKKQVADKKKLLKALERTMKEKTETELSARAGGSSFINKKKPALKAKNVRKGKKK</sequence>
<name>A0A8X6L4T7_TRICU</name>
<protein>
    <submittedName>
        <fullName evidence="2">Uncharacterized protein</fullName>
    </submittedName>
</protein>
<keyword evidence="3" id="KW-1185">Reference proteome</keyword>
<dbReference type="Pfam" id="PF09495">
    <property type="entry name" value="DUF2462"/>
    <property type="match status" value="1"/>
</dbReference>
<dbReference type="OrthoDB" id="6432609at2759"/>
<dbReference type="AlphaFoldDB" id="A0A8X6L4T7"/>
<accession>A0A8X6L4T7</accession>
<proteinExistence type="predicted"/>
<reference evidence="2" key="1">
    <citation type="submission" date="2020-07" db="EMBL/GenBank/DDBJ databases">
        <title>Multicomponent nature underlies the extraordinary mechanical properties of spider dragline silk.</title>
        <authorList>
            <person name="Kono N."/>
            <person name="Nakamura H."/>
            <person name="Mori M."/>
            <person name="Yoshida Y."/>
            <person name="Ohtoshi R."/>
            <person name="Malay A.D."/>
            <person name="Moran D.A.P."/>
            <person name="Tomita M."/>
            <person name="Numata K."/>
            <person name="Arakawa K."/>
        </authorList>
    </citation>
    <scope>NUCLEOTIDE SEQUENCE</scope>
</reference>
<feature type="region of interest" description="Disordered" evidence="1">
    <location>
        <begin position="54"/>
        <end position="88"/>
    </location>
</feature>
<feature type="region of interest" description="Disordered" evidence="1">
    <location>
        <begin position="1"/>
        <end position="40"/>
    </location>
</feature>
<evidence type="ECO:0000313" key="2">
    <source>
        <dbReference type="EMBL" id="GFQ97745.1"/>
    </source>
</evidence>
<evidence type="ECO:0000313" key="3">
    <source>
        <dbReference type="Proteomes" id="UP000887116"/>
    </source>
</evidence>
<dbReference type="EMBL" id="BMAO01034603">
    <property type="protein sequence ID" value="GFQ97745.1"/>
    <property type="molecule type" value="Genomic_DNA"/>
</dbReference>
<gene>
    <name evidence="2" type="ORF">TNCT_202201</name>
</gene>
<dbReference type="InterPro" id="IPR019034">
    <property type="entry name" value="UPF0390"/>
</dbReference>
<organism evidence="2 3">
    <name type="scientific">Trichonephila clavata</name>
    <name type="common">Joro spider</name>
    <name type="synonym">Nephila clavata</name>
    <dbReference type="NCBI Taxonomy" id="2740835"/>
    <lineage>
        <taxon>Eukaryota</taxon>
        <taxon>Metazoa</taxon>
        <taxon>Ecdysozoa</taxon>
        <taxon>Arthropoda</taxon>
        <taxon>Chelicerata</taxon>
        <taxon>Arachnida</taxon>
        <taxon>Araneae</taxon>
        <taxon>Araneomorphae</taxon>
        <taxon>Entelegynae</taxon>
        <taxon>Araneoidea</taxon>
        <taxon>Nephilidae</taxon>
        <taxon>Trichonephila</taxon>
    </lineage>
</organism>
<comment type="caution">
    <text evidence="2">The sequence shown here is derived from an EMBL/GenBank/DDBJ whole genome shotgun (WGS) entry which is preliminary data.</text>
</comment>
<dbReference type="Proteomes" id="UP000887116">
    <property type="component" value="Unassembled WGS sequence"/>
</dbReference>
<feature type="compositionally biased region" description="Basic residues" evidence="1">
    <location>
        <begin position="71"/>
        <end position="88"/>
    </location>
</feature>
<evidence type="ECO:0000256" key="1">
    <source>
        <dbReference type="SAM" id="MobiDB-lite"/>
    </source>
</evidence>